<evidence type="ECO:0000256" key="8">
    <source>
        <dbReference type="SAM" id="Phobius"/>
    </source>
</evidence>
<dbReference type="Proteomes" id="UP000824193">
    <property type="component" value="Unassembled WGS sequence"/>
</dbReference>
<proteinExistence type="inferred from homology"/>
<keyword evidence="4" id="KW-1003">Cell membrane</keyword>
<dbReference type="AlphaFoldDB" id="A0A9D1V628"/>
<evidence type="ECO:0000313" key="9">
    <source>
        <dbReference type="EMBL" id="HIX06737.1"/>
    </source>
</evidence>
<reference evidence="9" key="1">
    <citation type="journal article" date="2021" name="PeerJ">
        <title>Extensive microbial diversity within the chicken gut microbiome revealed by metagenomics and culture.</title>
        <authorList>
            <person name="Gilroy R."/>
            <person name="Ravi A."/>
            <person name="Getino M."/>
            <person name="Pursley I."/>
            <person name="Horton D.L."/>
            <person name="Alikhan N.F."/>
            <person name="Baker D."/>
            <person name="Gharbi K."/>
            <person name="Hall N."/>
            <person name="Watson M."/>
            <person name="Adriaenssens E.M."/>
            <person name="Foster-Nyarko E."/>
            <person name="Jarju S."/>
            <person name="Secka A."/>
            <person name="Antonio M."/>
            <person name="Oren A."/>
            <person name="Chaudhuri R.R."/>
            <person name="La Ragione R."/>
            <person name="Hildebrand F."/>
            <person name="Pallen M.J."/>
        </authorList>
    </citation>
    <scope>NUCLEOTIDE SEQUENCE</scope>
    <source>
        <strain evidence="9">2239</strain>
    </source>
</reference>
<feature type="transmembrane region" description="Helical" evidence="8">
    <location>
        <begin position="12"/>
        <end position="31"/>
    </location>
</feature>
<dbReference type="EMBL" id="DXFW01000039">
    <property type="protein sequence ID" value="HIX06737.1"/>
    <property type="molecule type" value="Genomic_DNA"/>
</dbReference>
<gene>
    <name evidence="9" type="ORF">H9865_11680</name>
</gene>
<keyword evidence="7 8" id="KW-0472">Membrane</keyword>
<dbReference type="PANTHER" id="PTHR34979:SF1">
    <property type="entry name" value="INNER MEMBRANE PROTEIN YGAZ"/>
    <property type="match status" value="1"/>
</dbReference>
<feature type="transmembrane region" description="Helical" evidence="8">
    <location>
        <begin position="204"/>
        <end position="226"/>
    </location>
</feature>
<sequence>MKSEYASGLRDGLAIGVGYFSVSFTFGILAVNGGLSPLIAGLISLTNMTSAGQFAGLTVILAHGPLVELALTQLVINLRYALMSLSLSQRLGPEFTTRRRMLVAFANTDEIFAVAMGRSAPLTPAYMYGLAALPILGWTGGTVVGAIAGAVLSPAIRSALGVALYSMFIAIVVPPMRRSKPVQAVVAAAVIVSCVFAWTPLSEVVGSGFAIVISTLAAAALGAWLFPMDVSSEADEEKEEAQ</sequence>
<keyword evidence="6 8" id="KW-1133">Transmembrane helix</keyword>
<dbReference type="PANTHER" id="PTHR34979">
    <property type="entry name" value="INNER MEMBRANE PROTEIN YGAZ"/>
    <property type="match status" value="1"/>
</dbReference>
<protein>
    <submittedName>
        <fullName evidence="9">AzlC family ABC transporter permease</fullName>
    </submittedName>
</protein>
<feature type="transmembrane region" description="Helical" evidence="8">
    <location>
        <begin position="51"/>
        <end position="76"/>
    </location>
</feature>
<comment type="caution">
    <text evidence="9">The sequence shown here is derived from an EMBL/GenBank/DDBJ whole genome shotgun (WGS) entry which is preliminary data.</text>
</comment>
<keyword evidence="3" id="KW-0813">Transport</keyword>
<feature type="transmembrane region" description="Helical" evidence="8">
    <location>
        <begin position="181"/>
        <end position="198"/>
    </location>
</feature>
<dbReference type="GO" id="GO:1903785">
    <property type="term" value="P:L-valine transmembrane transport"/>
    <property type="evidence" value="ECO:0007669"/>
    <property type="project" value="TreeGrafter"/>
</dbReference>
<evidence type="ECO:0000256" key="6">
    <source>
        <dbReference type="ARBA" id="ARBA00022989"/>
    </source>
</evidence>
<comment type="subcellular location">
    <subcellularLocation>
        <location evidence="1">Cell membrane</location>
        <topology evidence="1">Multi-pass membrane protein</topology>
    </subcellularLocation>
</comment>
<comment type="similarity">
    <text evidence="2">Belongs to the AzlC family.</text>
</comment>
<dbReference type="InterPro" id="IPR011606">
    <property type="entry name" value="Brnchd-chn_aa_trnsp_permease"/>
</dbReference>
<organism evidence="9 10">
    <name type="scientific">Candidatus Allofournierella pullicola</name>
    <dbReference type="NCBI Taxonomy" id="2838596"/>
    <lineage>
        <taxon>Bacteria</taxon>
        <taxon>Bacillati</taxon>
        <taxon>Bacillota</taxon>
        <taxon>Clostridia</taxon>
        <taxon>Eubacteriales</taxon>
        <taxon>Oscillospiraceae</taxon>
        <taxon>Allofournierella</taxon>
    </lineage>
</organism>
<evidence type="ECO:0000313" key="10">
    <source>
        <dbReference type="Proteomes" id="UP000824193"/>
    </source>
</evidence>
<reference evidence="9" key="2">
    <citation type="submission" date="2021-04" db="EMBL/GenBank/DDBJ databases">
        <authorList>
            <person name="Gilroy R."/>
        </authorList>
    </citation>
    <scope>NUCLEOTIDE SEQUENCE</scope>
    <source>
        <strain evidence="9">2239</strain>
    </source>
</reference>
<name>A0A9D1V628_9FIRM</name>
<evidence type="ECO:0000256" key="2">
    <source>
        <dbReference type="ARBA" id="ARBA00010735"/>
    </source>
</evidence>
<evidence type="ECO:0000256" key="7">
    <source>
        <dbReference type="ARBA" id="ARBA00023136"/>
    </source>
</evidence>
<feature type="transmembrane region" description="Helical" evidence="8">
    <location>
        <begin position="125"/>
        <end position="149"/>
    </location>
</feature>
<evidence type="ECO:0000256" key="5">
    <source>
        <dbReference type="ARBA" id="ARBA00022692"/>
    </source>
</evidence>
<evidence type="ECO:0000256" key="1">
    <source>
        <dbReference type="ARBA" id="ARBA00004651"/>
    </source>
</evidence>
<keyword evidence="5 8" id="KW-0812">Transmembrane</keyword>
<evidence type="ECO:0000256" key="4">
    <source>
        <dbReference type="ARBA" id="ARBA00022475"/>
    </source>
</evidence>
<dbReference type="Pfam" id="PF03591">
    <property type="entry name" value="AzlC"/>
    <property type="match status" value="1"/>
</dbReference>
<dbReference type="GO" id="GO:0005886">
    <property type="term" value="C:plasma membrane"/>
    <property type="evidence" value="ECO:0007669"/>
    <property type="project" value="UniProtKB-SubCell"/>
</dbReference>
<evidence type="ECO:0000256" key="3">
    <source>
        <dbReference type="ARBA" id="ARBA00022448"/>
    </source>
</evidence>
<feature type="transmembrane region" description="Helical" evidence="8">
    <location>
        <begin position="155"/>
        <end position="174"/>
    </location>
</feature>
<accession>A0A9D1V628</accession>